<feature type="domain" description="WxL Interacting Protein peptidoglycan binding" evidence="2">
    <location>
        <begin position="41"/>
        <end position="155"/>
    </location>
</feature>
<dbReference type="AlphaFoldDB" id="A0A2Z5Y4M7"/>
<keyword evidence="1" id="KW-0812">Transmembrane</keyword>
<evidence type="ECO:0000313" key="5">
    <source>
        <dbReference type="Proteomes" id="UP000269226"/>
    </source>
</evidence>
<name>A0A2Z5Y4M7_9ENTE</name>
<protein>
    <submittedName>
        <fullName evidence="4">Uncharacterized protein</fullName>
    </submittedName>
</protein>
<feature type="domain" description="WxL Interacting Protein host binding" evidence="3">
    <location>
        <begin position="171"/>
        <end position="300"/>
    </location>
</feature>
<organism evidence="4 5">
    <name type="scientific">Melissococcus plutonius</name>
    <dbReference type="NCBI Taxonomy" id="33970"/>
    <lineage>
        <taxon>Bacteria</taxon>
        <taxon>Bacillati</taxon>
        <taxon>Bacillota</taxon>
        <taxon>Bacilli</taxon>
        <taxon>Lactobacillales</taxon>
        <taxon>Enterococcaceae</taxon>
        <taxon>Melissococcus</taxon>
    </lineage>
</organism>
<accession>A0A2Z5Y4M7</accession>
<reference evidence="4 5" key="1">
    <citation type="submission" date="2018-01" db="EMBL/GenBank/DDBJ databases">
        <title>Whole genome sequence of Melissococcus plutonius DAT561.</title>
        <authorList>
            <person name="Okumura K."/>
            <person name="Takamatsu D."/>
            <person name="Okura M."/>
        </authorList>
    </citation>
    <scope>NUCLEOTIDE SEQUENCE [LARGE SCALE GENOMIC DNA]</scope>
    <source>
        <strain evidence="4 5">DAT561</strain>
        <plasmid evidence="5">pmp1 dat561 dna</plasmid>
    </source>
</reference>
<keyword evidence="1" id="KW-1133">Transmembrane helix</keyword>
<dbReference type="RefSeq" id="WP_014868600.1">
    <property type="nucleotide sequence ID" value="NZ_AP018493.1"/>
</dbReference>
<evidence type="ECO:0000259" key="3">
    <source>
        <dbReference type="Pfam" id="PF11797"/>
    </source>
</evidence>
<dbReference type="InterPro" id="IPR021759">
    <property type="entry name" value="WxLIP_HBD"/>
</dbReference>
<geneLocation type="plasmid" evidence="5">
    <name>pmp1 dat561 dna</name>
</geneLocation>
<dbReference type="Pfam" id="PF06030">
    <property type="entry name" value="WxLIP_PGBD"/>
    <property type="match status" value="1"/>
</dbReference>
<proteinExistence type="predicted"/>
<dbReference type="Proteomes" id="UP000269226">
    <property type="component" value="Plasmid pMP1"/>
</dbReference>
<gene>
    <name evidence="4" type="ORF">DAT561_p1057</name>
</gene>
<keyword evidence="1" id="KW-0472">Membrane</keyword>
<evidence type="ECO:0000256" key="1">
    <source>
        <dbReference type="SAM" id="Phobius"/>
    </source>
</evidence>
<evidence type="ECO:0000259" key="2">
    <source>
        <dbReference type="Pfam" id="PF06030"/>
    </source>
</evidence>
<keyword evidence="4" id="KW-0614">Plasmid</keyword>
<evidence type="ECO:0000313" key="4">
    <source>
        <dbReference type="EMBL" id="BBC61759.1"/>
    </source>
</evidence>
<dbReference type="Pfam" id="PF11797">
    <property type="entry name" value="WxLIP_HBD"/>
    <property type="match status" value="1"/>
</dbReference>
<dbReference type="InterPro" id="IPR010317">
    <property type="entry name" value="WxLIP_PGBD"/>
</dbReference>
<dbReference type="GeneID" id="39499560"/>
<sequence length="350" mass="40293">MLQCNLIKRRMFLLLLFGCFSFFFLISMPVYANEQQNKINFEIKAVLPENQLSDKTYYDLKVAPGQEQNLTLKLKNTSGHAIKVRINTNNATTNVNGMIDYSKHQQKMLGNPTFEEMIGSSQAVSLLPFEEKIVSFHLKIPKNGFKGTVLGGFYCYEEEMKNQTKQHKTQKNLVIANRFSYTIGVQLTCTNDKVKPNIQLTKIKPGLSNGYLTIFSTIENRAPLLLSQLSMKATITKKNQQNILYREEKTISLAPRSLFELPINLNNSPLKKGIYLLTIKLIDENGKNWRLQKEFVINNLDEKLNDQAVEVKEEKKDNSLFYFYLLLALCLIIIFGLIIYIVLLKKTKKR</sequence>
<dbReference type="EMBL" id="AP018493">
    <property type="protein sequence ID" value="BBC61759.1"/>
    <property type="molecule type" value="Genomic_DNA"/>
</dbReference>
<feature type="transmembrane region" description="Helical" evidence="1">
    <location>
        <begin position="321"/>
        <end position="344"/>
    </location>
</feature>